<evidence type="ECO:0000256" key="1">
    <source>
        <dbReference type="SAM" id="Phobius"/>
    </source>
</evidence>
<dbReference type="EMBL" id="CP016893">
    <property type="protein sequence ID" value="AST57205.1"/>
    <property type="molecule type" value="Genomic_DNA"/>
</dbReference>
<keyword evidence="1" id="KW-0472">Membrane</keyword>
<protein>
    <submittedName>
        <fullName evidence="2">Uncharacterized protein</fullName>
    </submittedName>
</protein>
<sequence length="43" mass="5136">MYKKFNIVNNYNRLGGRYGKFIIPLVNLPYNTAHFLFTIILEE</sequence>
<keyword evidence="1" id="KW-0812">Transmembrane</keyword>
<accession>A0A223HY52</accession>
<feature type="transmembrane region" description="Helical" evidence="1">
    <location>
        <begin position="21"/>
        <end position="41"/>
    </location>
</feature>
<keyword evidence="1" id="KW-1133">Transmembrane helix</keyword>
<proteinExistence type="predicted"/>
<reference evidence="2 3" key="1">
    <citation type="submission" date="2016-08" db="EMBL/GenBank/DDBJ databases">
        <title>A novel genetic cassette of butanologenic Thermoanaerobacterium thermosaccharolyticum that directly convert cellulose to butanol.</title>
        <authorList>
            <person name="Li T."/>
            <person name="He J."/>
        </authorList>
    </citation>
    <scope>NUCLEOTIDE SEQUENCE [LARGE SCALE GENOMIC DNA]</scope>
    <source>
        <strain evidence="2 3">TG57</strain>
    </source>
</reference>
<dbReference type="AlphaFoldDB" id="A0A223HY52"/>
<name>A0A223HY52_THETR</name>
<gene>
    <name evidence="2" type="ORF">Thert_01099</name>
</gene>
<dbReference type="Proteomes" id="UP000214975">
    <property type="component" value="Chromosome"/>
</dbReference>
<organism evidence="2 3">
    <name type="scientific">Thermoanaerobacterium thermosaccharolyticum</name>
    <name type="common">Clostridium thermosaccharolyticum</name>
    <dbReference type="NCBI Taxonomy" id="1517"/>
    <lineage>
        <taxon>Bacteria</taxon>
        <taxon>Bacillati</taxon>
        <taxon>Bacillota</taxon>
        <taxon>Clostridia</taxon>
        <taxon>Thermoanaerobacterales</taxon>
        <taxon>Thermoanaerobacteraceae</taxon>
        <taxon>Thermoanaerobacterium</taxon>
    </lineage>
</organism>
<evidence type="ECO:0000313" key="2">
    <source>
        <dbReference type="EMBL" id="AST57205.1"/>
    </source>
</evidence>
<evidence type="ECO:0000313" key="3">
    <source>
        <dbReference type="Proteomes" id="UP000214975"/>
    </source>
</evidence>